<name>A0A7M4DH77_9MICO</name>
<evidence type="ECO:0000259" key="4">
    <source>
        <dbReference type="PROSITE" id="PS51084"/>
    </source>
</evidence>
<dbReference type="Pfam" id="PF01230">
    <property type="entry name" value="HIT"/>
    <property type="match status" value="1"/>
</dbReference>
<evidence type="ECO:0000256" key="3">
    <source>
        <dbReference type="PROSITE-ProRule" id="PRU00464"/>
    </source>
</evidence>
<dbReference type="AlphaFoldDB" id="A0A7M4DH77"/>
<dbReference type="GO" id="GO:0003877">
    <property type="term" value="F:ATP:ADP adenylyltransferase activity"/>
    <property type="evidence" value="ECO:0007669"/>
    <property type="project" value="UniProtKB-EC"/>
</dbReference>
<keyword evidence="5" id="KW-0808">Transferase</keyword>
<dbReference type="PROSITE" id="PS51084">
    <property type="entry name" value="HIT_2"/>
    <property type="match status" value="1"/>
</dbReference>
<evidence type="ECO:0000313" key="6">
    <source>
        <dbReference type="Proteomes" id="UP000419743"/>
    </source>
</evidence>
<gene>
    <name evidence="5" type="ORF">HALOF300_01474</name>
</gene>
<protein>
    <submittedName>
        <fullName evidence="5">AP-4-A phosphorylase</fullName>
        <ecNumber evidence="5">2.7.7.53</ecNumber>
    </submittedName>
</protein>
<comment type="caution">
    <text evidence="5">The sequence shown here is derived from an EMBL/GenBank/DDBJ whole genome shotgun (WGS) entry which is preliminary data.</text>
</comment>
<dbReference type="PANTHER" id="PTHR46648">
    <property type="entry name" value="HIT FAMILY PROTEIN 1"/>
    <property type="match status" value="1"/>
</dbReference>
<dbReference type="PANTHER" id="PTHR46648:SF1">
    <property type="entry name" value="ADENOSINE 5'-MONOPHOSPHORAMIDASE HNT1"/>
    <property type="match status" value="1"/>
</dbReference>
<dbReference type="RefSeq" id="WP_156740300.1">
    <property type="nucleotide sequence ID" value="NZ_CACRYJ010000018.1"/>
</dbReference>
<keyword evidence="6" id="KW-1185">Reference proteome</keyword>
<dbReference type="Gene3D" id="3.30.428.10">
    <property type="entry name" value="HIT-like"/>
    <property type="match status" value="1"/>
</dbReference>
<dbReference type="Proteomes" id="UP000419743">
    <property type="component" value="Unassembled WGS sequence"/>
</dbReference>
<dbReference type="GO" id="GO:0009117">
    <property type="term" value="P:nucleotide metabolic process"/>
    <property type="evidence" value="ECO:0007669"/>
    <property type="project" value="TreeGrafter"/>
</dbReference>
<feature type="short sequence motif" description="Histidine triad motif" evidence="2 3">
    <location>
        <begin position="111"/>
        <end position="115"/>
    </location>
</feature>
<dbReference type="InterPro" id="IPR036265">
    <property type="entry name" value="HIT-like_sf"/>
</dbReference>
<evidence type="ECO:0000313" key="5">
    <source>
        <dbReference type="EMBL" id="VZO36270.1"/>
    </source>
</evidence>
<feature type="active site" description="Tele-AMP-histidine intermediate" evidence="1">
    <location>
        <position position="113"/>
    </location>
</feature>
<reference evidence="5 6" key="1">
    <citation type="submission" date="2019-11" db="EMBL/GenBank/DDBJ databases">
        <authorList>
            <person name="Criscuolo A."/>
        </authorList>
    </citation>
    <scope>NUCLEOTIDE SEQUENCE [LARGE SCALE GENOMIC DNA]</scope>
    <source>
        <strain evidence="5">CIP111667</strain>
    </source>
</reference>
<dbReference type="EC" id="2.7.7.53" evidence="5"/>
<dbReference type="EMBL" id="CACRYJ010000018">
    <property type="protein sequence ID" value="VZO36270.1"/>
    <property type="molecule type" value="Genomic_DNA"/>
</dbReference>
<dbReference type="InterPro" id="IPR001310">
    <property type="entry name" value="Histidine_triad_HIT"/>
</dbReference>
<accession>A0A7M4DH77</accession>
<dbReference type="InterPro" id="IPR011146">
    <property type="entry name" value="HIT-like"/>
</dbReference>
<organism evidence="5 6">
    <name type="scientific">Occultella aeris</name>
    <dbReference type="NCBI Taxonomy" id="2761496"/>
    <lineage>
        <taxon>Bacteria</taxon>
        <taxon>Bacillati</taxon>
        <taxon>Actinomycetota</taxon>
        <taxon>Actinomycetes</taxon>
        <taxon>Micrococcales</taxon>
        <taxon>Ruaniaceae</taxon>
        <taxon>Occultella</taxon>
    </lineage>
</organism>
<sequence>MTPAGSRADGPVGAPEVPECLFCRIVAGTEHAQVVARTEDTVAFLDIRPLFKGHTLVVPARHVVTLADLPTALAEPFLTAVQRVAAAVPAAFGAQGTFVAMNNVVSQSVPHLHAHVVPRTKGDGLRGFFWPRTKYADDGDAAAHAQRLRAAVAGSG</sequence>
<dbReference type="PRINTS" id="PR00332">
    <property type="entry name" value="HISTRIAD"/>
</dbReference>
<evidence type="ECO:0000256" key="1">
    <source>
        <dbReference type="PIRSR" id="PIRSR601310-1"/>
    </source>
</evidence>
<dbReference type="SUPFAM" id="SSF54197">
    <property type="entry name" value="HIT-like"/>
    <property type="match status" value="1"/>
</dbReference>
<evidence type="ECO:0000256" key="2">
    <source>
        <dbReference type="PIRSR" id="PIRSR601310-3"/>
    </source>
</evidence>
<proteinExistence type="predicted"/>
<keyword evidence="5" id="KW-0548">Nucleotidyltransferase</keyword>
<feature type="domain" description="HIT" evidence="4">
    <location>
        <begin position="21"/>
        <end position="126"/>
    </location>
</feature>